<sequence>MAKGKRQTKFTLEKAAAEKKDTYYLHAQCTNCGRDMPRMKIPKGQGLTDKKCPTCGNATLREIHDPKL</sequence>
<gene>
    <name evidence="1" type="ORF">COT32_00290</name>
</gene>
<accession>A0A2H0YPI6</accession>
<evidence type="ECO:0000313" key="2">
    <source>
        <dbReference type="Proteomes" id="UP000231472"/>
    </source>
</evidence>
<dbReference type="Proteomes" id="UP000231472">
    <property type="component" value="Unassembled WGS sequence"/>
</dbReference>
<protein>
    <submittedName>
        <fullName evidence="1">Uncharacterized protein</fullName>
    </submittedName>
</protein>
<dbReference type="EMBL" id="PEYC01000007">
    <property type="protein sequence ID" value="PIS40336.1"/>
    <property type="molecule type" value="Genomic_DNA"/>
</dbReference>
<reference evidence="2" key="1">
    <citation type="submission" date="2017-09" db="EMBL/GenBank/DDBJ databases">
        <title>Depth-based differentiation of microbial function through sediment-hosted aquifers and enrichment of novel symbionts in the deep terrestrial subsurface.</title>
        <authorList>
            <person name="Probst A.J."/>
            <person name="Ladd B."/>
            <person name="Jarett J.K."/>
            <person name="Geller-Mcgrath D.E."/>
            <person name="Sieber C.M.K."/>
            <person name="Emerson J.B."/>
            <person name="Anantharaman K."/>
            <person name="Thomas B.C."/>
            <person name="Malmstrom R."/>
            <person name="Stieglmeier M."/>
            <person name="Klingl A."/>
            <person name="Woyke T."/>
            <person name="Ryan C.M."/>
            <person name="Banfield J.F."/>
        </authorList>
    </citation>
    <scope>NUCLEOTIDE SEQUENCE [LARGE SCALE GENOMIC DNA]</scope>
</reference>
<comment type="caution">
    <text evidence="1">The sequence shown here is derived from an EMBL/GenBank/DDBJ whole genome shotgun (WGS) entry which is preliminary data.</text>
</comment>
<name>A0A2H0YPI6_9BACT</name>
<evidence type="ECO:0000313" key="1">
    <source>
        <dbReference type="EMBL" id="PIS40336.1"/>
    </source>
</evidence>
<proteinExistence type="predicted"/>
<dbReference type="AlphaFoldDB" id="A0A2H0YPI6"/>
<organism evidence="1 2">
    <name type="scientific">Candidatus Nealsonbacteria bacterium CG08_land_8_20_14_0_20_36_22</name>
    <dbReference type="NCBI Taxonomy" id="1974704"/>
    <lineage>
        <taxon>Bacteria</taxon>
        <taxon>Candidatus Nealsoniibacteriota</taxon>
    </lineage>
</organism>